<dbReference type="Proteomes" id="UP000016662">
    <property type="component" value="Unassembled WGS sequence"/>
</dbReference>
<proteinExistence type="predicted"/>
<dbReference type="NCBIfam" id="TIGR02687">
    <property type="entry name" value="BREX-1 system phosphatase PglZ type A"/>
    <property type="match status" value="1"/>
</dbReference>
<dbReference type="eggNOG" id="COG1524">
    <property type="taxonomic scope" value="Bacteria"/>
</dbReference>
<dbReference type="PATRIC" id="fig|411473.3.peg.39"/>
<dbReference type="AlphaFoldDB" id="U2KGB8"/>
<sequence length="857" mass="97544">MTIDTINRSLNQRFAAELPDCYERRIIFWFDSEREFEGMLDELDIPGVKLLKLTGDNFFAAKMLLCETDTRSNYLVYDPLTYPKREDNWLRDIQLYSEEFRADLVSMQMDELHIPQTTQLRRAMKHYGKFFESKERAAKLVALGTQYQNAGQLHIDIMAVLCNTRHNTVNGVLRAILCDSLYNEDNTCLEQIEKFGSMQALQEMTARYTGYADEKYVLFDLAAHILLTAFSAIGEERVLAGLEKYLSPENQPACYAFLDEWNASAEQEKLFETADDITERMRLVERLEKVDTAVLMRLDSLPCIDEVIIGRFMQEIAENVIKTEEILEIAESRRTSKWYGRYAYLYDGLYNIAKMQEFHHAHIAGFHFGIYEELWDAYCKELYHMDTYYRRLHMDFRKSLVSASGALDDLFKGAVVTAENLYKNWYLSELNGSWNALIRELVADGFSLQGIPQQSDFYRRIVQPVTNDSRVFVIISDALRYEVAAELTEKLLRETNGTAKLSAMQSVFPSITKFGMAALLPHKTLTVTDTMKVLCDGVSTDGTENRDKILKGKNLKNCAVTYEALLAMKQSQRRELVSGAEVVYIYHNIIDAVGDKANTENQVFEACADAMEELKNLVRLIVNSMSGSNILITADHGFLYSYEPLAESEKISTSLVTEDVLETGRRYLLTDNAGKSDVLMSISMEKYAEELVGLTPCENVRIQKPGGGSNFVHGGVSLQECCVPVITFKNISKTSKKFVDIKKVSVKLLSMTRRISNNIFSLDFMQSEAVGGKTVPATYEIYLCDELSNPVSNVQTLLADKTSEPQDRVFHVRFTLKSVAFDGSAAYYLNIVDKETGEIMERTEFSVKIAFSNDFDF</sequence>
<name>U2KGB8_9FIRM</name>
<dbReference type="STRING" id="411473.RUMCAL_00041"/>
<evidence type="ECO:0000313" key="2">
    <source>
        <dbReference type="Proteomes" id="UP000016662"/>
    </source>
</evidence>
<gene>
    <name evidence="1" type="ORF">RUMCAL_00041</name>
</gene>
<accession>U2KGB8</accession>
<evidence type="ECO:0000313" key="1">
    <source>
        <dbReference type="EMBL" id="ERJ97561.1"/>
    </source>
</evidence>
<organism evidence="1 2">
    <name type="scientific">Ruminococcus callidus ATCC 27760</name>
    <dbReference type="NCBI Taxonomy" id="411473"/>
    <lineage>
        <taxon>Bacteria</taxon>
        <taxon>Bacillati</taxon>
        <taxon>Bacillota</taxon>
        <taxon>Clostridia</taxon>
        <taxon>Eubacteriales</taxon>
        <taxon>Oscillospiraceae</taxon>
        <taxon>Ruminococcus</taxon>
    </lineage>
</organism>
<comment type="caution">
    <text evidence="1">The sequence shown here is derived from an EMBL/GenBank/DDBJ whole genome shotgun (WGS) entry which is preliminary data.</text>
</comment>
<dbReference type="EMBL" id="AWVF01000006">
    <property type="protein sequence ID" value="ERJ97561.1"/>
    <property type="molecule type" value="Genomic_DNA"/>
</dbReference>
<reference evidence="1 2" key="1">
    <citation type="submission" date="2013-07" db="EMBL/GenBank/DDBJ databases">
        <authorList>
            <person name="Weinstock G."/>
            <person name="Sodergren E."/>
            <person name="Wylie T."/>
            <person name="Fulton L."/>
            <person name="Fulton R."/>
            <person name="Fronick C."/>
            <person name="O'Laughlin M."/>
            <person name="Godfrey J."/>
            <person name="Miner T."/>
            <person name="Herter B."/>
            <person name="Appelbaum E."/>
            <person name="Cordes M."/>
            <person name="Lek S."/>
            <person name="Wollam A."/>
            <person name="Pepin K.H."/>
            <person name="Palsikar V.B."/>
            <person name="Mitreva M."/>
            <person name="Wilson R.K."/>
        </authorList>
    </citation>
    <scope>NUCLEOTIDE SEQUENCE [LARGE SCALE GENOMIC DNA]</scope>
    <source>
        <strain evidence="1 2">ATCC 27760</strain>
    </source>
</reference>
<keyword evidence="2" id="KW-1185">Reference proteome</keyword>
<dbReference type="HOGENOM" id="CLU_017500_0_0_9"/>
<dbReference type="RefSeq" id="WP_021683517.1">
    <property type="nucleotide sequence ID" value="NZ_KI260489.1"/>
</dbReference>
<dbReference type="InterPro" id="IPR014060">
    <property type="entry name" value="PglZ"/>
</dbReference>
<protein>
    <submittedName>
        <fullName evidence="1">TIGR02687 family protein</fullName>
    </submittedName>
</protein>
<dbReference type="OrthoDB" id="9769734at2"/>
<dbReference type="Pfam" id="PF08665">
    <property type="entry name" value="PglZ"/>
    <property type="match status" value="1"/>
</dbReference>